<organism evidence="2 3">
    <name type="scientific">Botryotinia calthae</name>
    <dbReference type="NCBI Taxonomy" id="38488"/>
    <lineage>
        <taxon>Eukaryota</taxon>
        <taxon>Fungi</taxon>
        <taxon>Dikarya</taxon>
        <taxon>Ascomycota</taxon>
        <taxon>Pezizomycotina</taxon>
        <taxon>Leotiomycetes</taxon>
        <taxon>Helotiales</taxon>
        <taxon>Sclerotiniaceae</taxon>
        <taxon>Botryotinia</taxon>
    </lineage>
</organism>
<comment type="caution">
    <text evidence="2">The sequence shown here is derived from an EMBL/GenBank/DDBJ whole genome shotgun (WGS) entry which is preliminary data.</text>
</comment>
<reference evidence="2 3" key="1">
    <citation type="submission" date="2017-11" db="EMBL/GenBank/DDBJ databases">
        <title>Comparative genomics of Botrytis spp.</title>
        <authorList>
            <person name="Valero-Jimenez C.A."/>
            <person name="Tapia P."/>
            <person name="Veloso J."/>
            <person name="Silva-Moreno E."/>
            <person name="Staats M."/>
            <person name="Valdes J.H."/>
            <person name="Van Kan J.A.L."/>
        </authorList>
    </citation>
    <scope>NUCLEOTIDE SEQUENCE [LARGE SCALE GENOMIC DNA]</scope>
    <source>
        <strain evidence="2 3">MUCL2830</strain>
    </source>
</reference>
<name>A0A4Y8CLN6_9HELO</name>
<accession>A0A4Y8CLN6</accession>
<protein>
    <submittedName>
        <fullName evidence="2">Uncharacterized protein</fullName>
    </submittedName>
</protein>
<keyword evidence="3" id="KW-1185">Reference proteome</keyword>
<feature type="compositionally biased region" description="Acidic residues" evidence="1">
    <location>
        <begin position="1"/>
        <end position="10"/>
    </location>
</feature>
<feature type="region of interest" description="Disordered" evidence="1">
    <location>
        <begin position="1"/>
        <end position="58"/>
    </location>
</feature>
<proteinExistence type="predicted"/>
<evidence type="ECO:0000256" key="1">
    <source>
        <dbReference type="SAM" id="MobiDB-lite"/>
    </source>
</evidence>
<dbReference type="OrthoDB" id="10435952at2759"/>
<evidence type="ECO:0000313" key="2">
    <source>
        <dbReference type="EMBL" id="TEY38175.1"/>
    </source>
</evidence>
<dbReference type="AlphaFoldDB" id="A0A4Y8CLN6"/>
<feature type="compositionally biased region" description="Low complexity" evidence="1">
    <location>
        <begin position="11"/>
        <end position="22"/>
    </location>
</feature>
<evidence type="ECO:0000313" key="3">
    <source>
        <dbReference type="Proteomes" id="UP000297299"/>
    </source>
</evidence>
<sequence length="196" mass="21883">MDGLDCEMAEESPSISSSLDSGSKIEENLTDWIETEDEFETSGPKTEYTESDVSSSYSDHSFDQVLDDLPWSNTMPPSKLCALCQNMIDDLGSGISYPALTHVRNPLDIKASAQNGCSLCAALIRTDDEKGRDAMISRYIDKWKARFGEAPIPCSRVIIVPYLPPEYLSPYIELNFLNEPRPTLESMIVSRVMRGR</sequence>
<dbReference type="EMBL" id="PHWZ01000491">
    <property type="protein sequence ID" value="TEY38175.1"/>
    <property type="molecule type" value="Genomic_DNA"/>
</dbReference>
<gene>
    <name evidence="2" type="ORF">BOTCAL_0492g00020</name>
</gene>
<dbReference type="Proteomes" id="UP000297299">
    <property type="component" value="Unassembled WGS sequence"/>
</dbReference>